<dbReference type="InterPro" id="IPR013083">
    <property type="entry name" value="Znf_RING/FYVE/PHD"/>
</dbReference>
<dbReference type="Pfam" id="PF23628">
    <property type="entry name" value="ARM_LIN_C"/>
    <property type="match status" value="1"/>
</dbReference>
<dbReference type="PROSITE" id="PS50966">
    <property type="entry name" value="ZF_SWIM"/>
    <property type="match status" value="1"/>
</dbReference>
<dbReference type="InterPro" id="IPR002912">
    <property type="entry name" value="ACT_dom"/>
</dbReference>
<evidence type="ECO:0000256" key="6">
    <source>
        <dbReference type="SAM" id="MobiDB-lite"/>
    </source>
</evidence>
<proteinExistence type="predicted"/>
<accession>A0A0B2QTI9</accession>
<dbReference type="Pfam" id="PF23568">
    <property type="entry name" value="ARM_LIN"/>
    <property type="match status" value="1"/>
</dbReference>
<feature type="domain" description="U-box" evidence="9">
    <location>
        <begin position="606"/>
        <end position="681"/>
    </location>
</feature>
<evidence type="ECO:0000259" key="9">
    <source>
        <dbReference type="PROSITE" id="PS51698"/>
    </source>
</evidence>
<keyword evidence="4" id="KW-0808">Transferase</keyword>
<feature type="domain" description="SWIM-type" evidence="7">
    <location>
        <begin position="292"/>
        <end position="330"/>
    </location>
</feature>
<feature type="region of interest" description="Disordered" evidence="6">
    <location>
        <begin position="48"/>
        <end position="110"/>
    </location>
</feature>
<dbReference type="InterPro" id="IPR007527">
    <property type="entry name" value="Znf_SWIM"/>
</dbReference>
<evidence type="ECO:0000313" key="10">
    <source>
        <dbReference type="EMBL" id="KHN24966.1"/>
    </source>
</evidence>
<evidence type="ECO:0000256" key="3">
    <source>
        <dbReference type="ARBA" id="ARBA00012483"/>
    </source>
</evidence>
<dbReference type="InterPro" id="IPR016024">
    <property type="entry name" value="ARM-type_fold"/>
</dbReference>
<dbReference type="PANTHER" id="PTHR35549">
    <property type="entry name" value="OS04G0584500 PROTEIN"/>
    <property type="match status" value="1"/>
</dbReference>
<dbReference type="InterPro" id="IPR056512">
    <property type="entry name" value="LIN_N"/>
</dbReference>
<dbReference type="SUPFAM" id="SSF57850">
    <property type="entry name" value="RING/U-box"/>
    <property type="match status" value="1"/>
</dbReference>
<dbReference type="EC" id="2.3.2.27" evidence="3"/>
<dbReference type="InterPro" id="IPR011989">
    <property type="entry name" value="ARM-like"/>
</dbReference>
<evidence type="ECO:0000259" key="8">
    <source>
        <dbReference type="PROSITE" id="PS51671"/>
    </source>
</evidence>
<dbReference type="GO" id="GO:0008270">
    <property type="term" value="F:zinc ion binding"/>
    <property type="evidence" value="ECO:0007669"/>
    <property type="project" value="UniProtKB-KW"/>
</dbReference>
<evidence type="ECO:0000256" key="2">
    <source>
        <dbReference type="ARBA" id="ARBA00004906"/>
    </source>
</evidence>
<evidence type="ECO:0000259" key="7">
    <source>
        <dbReference type="PROSITE" id="PS50966"/>
    </source>
</evidence>
<dbReference type="Pfam" id="PF04564">
    <property type="entry name" value="U-box"/>
    <property type="match status" value="1"/>
</dbReference>
<dbReference type="InterPro" id="IPR003613">
    <property type="entry name" value="Ubox_domain"/>
</dbReference>
<dbReference type="SUPFAM" id="SSF48371">
    <property type="entry name" value="ARM repeat"/>
    <property type="match status" value="1"/>
</dbReference>
<comment type="pathway">
    <text evidence="2">Protein modification; protein ubiquitination.</text>
</comment>
<feature type="compositionally biased region" description="Basic and acidic residues" evidence="6">
    <location>
        <begin position="48"/>
        <end position="57"/>
    </location>
</feature>
<feature type="compositionally biased region" description="Basic and acidic residues" evidence="6">
    <location>
        <begin position="80"/>
        <end position="95"/>
    </location>
</feature>
<dbReference type="EMBL" id="KN654844">
    <property type="protein sequence ID" value="KHN24966.1"/>
    <property type="molecule type" value="Genomic_DNA"/>
</dbReference>
<dbReference type="Gene3D" id="3.30.40.10">
    <property type="entry name" value="Zinc/RING finger domain, C3HC4 (zinc finger)"/>
    <property type="match status" value="1"/>
</dbReference>
<dbReference type="InterPro" id="IPR045210">
    <property type="entry name" value="RING-Ubox_PUB"/>
</dbReference>
<dbReference type="InterPro" id="IPR055566">
    <property type="entry name" value="ARM_LIN"/>
</dbReference>
<dbReference type="CDD" id="cd16664">
    <property type="entry name" value="RING-Ubox_PUB"/>
    <property type="match status" value="1"/>
</dbReference>
<comment type="catalytic activity">
    <reaction evidence="1">
        <text>S-ubiquitinyl-[E2 ubiquitin-conjugating enzyme]-L-cysteine + [acceptor protein]-L-lysine = [E2 ubiquitin-conjugating enzyme]-L-cysteine + N(6)-ubiquitinyl-[acceptor protein]-L-lysine.</text>
        <dbReference type="EC" id="2.3.2.27"/>
    </reaction>
</comment>
<feature type="region of interest" description="Disordered" evidence="6">
    <location>
        <begin position="147"/>
        <end position="202"/>
    </location>
</feature>
<feature type="domain" description="ACT" evidence="8">
    <location>
        <begin position="893"/>
        <end position="973"/>
    </location>
</feature>
<feature type="compositionally biased region" description="Basic and acidic residues" evidence="6">
    <location>
        <begin position="173"/>
        <end position="186"/>
    </location>
</feature>
<dbReference type="PANTHER" id="PTHR35549:SF1">
    <property type="entry name" value="OS04G0584500 PROTEIN"/>
    <property type="match status" value="1"/>
</dbReference>
<evidence type="ECO:0000256" key="5">
    <source>
        <dbReference type="PROSITE-ProRule" id="PRU00325"/>
    </source>
</evidence>
<dbReference type="Proteomes" id="UP000053555">
    <property type="component" value="Unassembled WGS sequence"/>
</dbReference>
<keyword evidence="5" id="KW-0863">Zinc-finger</keyword>
<gene>
    <name evidence="10" type="ORF">glysoja_027080</name>
</gene>
<dbReference type="AlphaFoldDB" id="A0A0B2QTI9"/>
<dbReference type="PROSITE" id="PS51671">
    <property type="entry name" value="ACT"/>
    <property type="match status" value="1"/>
</dbReference>
<protein>
    <recommendedName>
        <fullName evidence="3">RING-type E3 ubiquitin transferase</fullName>
        <ecNumber evidence="3">2.3.2.27</ecNumber>
    </recommendedName>
</protein>
<organism evidence="10">
    <name type="scientific">Glycine soja</name>
    <name type="common">Wild soybean</name>
    <dbReference type="NCBI Taxonomy" id="3848"/>
    <lineage>
        <taxon>Eukaryota</taxon>
        <taxon>Viridiplantae</taxon>
        <taxon>Streptophyta</taxon>
        <taxon>Embryophyta</taxon>
        <taxon>Tracheophyta</taxon>
        <taxon>Spermatophyta</taxon>
        <taxon>Magnoliopsida</taxon>
        <taxon>eudicotyledons</taxon>
        <taxon>Gunneridae</taxon>
        <taxon>Pentapetalae</taxon>
        <taxon>rosids</taxon>
        <taxon>fabids</taxon>
        <taxon>Fabales</taxon>
        <taxon>Fabaceae</taxon>
        <taxon>Papilionoideae</taxon>
        <taxon>50 kb inversion clade</taxon>
        <taxon>NPAAA clade</taxon>
        <taxon>indigoferoid/millettioid clade</taxon>
        <taxon>Phaseoleae</taxon>
        <taxon>Glycine</taxon>
        <taxon>Glycine subgen. Soja</taxon>
    </lineage>
</organism>
<evidence type="ECO:0000256" key="4">
    <source>
        <dbReference type="ARBA" id="ARBA00022679"/>
    </source>
</evidence>
<keyword evidence="5" id="KW-0862">Zinc</keyword>
<dbReference type="Gene3D" id="1.25.10.10">
    <property type="entry name" value="Leucine-rich Repeat Variant"/>
    <property type="match status" value="1"/>
</dbReference>
<sequence>MASSLEELLAEEGFKGIRRVTRSRSSFHHGASSEPLYSLDGRFSVSSERVRTQRTKSDASQYQITSRQLKTDTHTATNRMSRDNLFSRDKMDQRLKNSSTDTDSGKGIDMPRNEITEVTEQEANIVKDNYSNQVSLKRGKEKNFNELVEEEDPVKDAKMHSRSSSIHMLGHSSETRKNIKPQKDSYTRSNSSRNKDSNHAMQAASSLALDQVAVQAVVSILNGYIKHFSKDVNFRSTLRGKCFSSLNLIEMEEENITETKVIRSLEQAIEAIDQTAEEPISTMYLKRTTMQLSIITGLSLNDFKYECTCGIPNYKLSACAHLYLSVVYMMQKKNKVSAKHLLQVFCDSPFQARTVLLPELWEHLFSPQFSHLKAWYIKEAEFLEDAPSKTRKLKLLQKVYNEHLDSGTHVFAVYYKDWLTEGVESPPIPSIGIPSASVTGSQEGNSLGYSFESASSIDPLSPQPMVSKKLYDSMFGDSSKSRVYQVKDINDDDNLDNCMKGSCGSTIVRQTLTYESETVKFTDQDIEDFSIGVAIDTIKPHNGNSMTASEEWQKRNLVDDINNSFSMKTNLSSHSIDALSHEKASELVLKKPNKTSSTLEGSYFPSIPHEFICPLTGDLFEEPVTLETGQTFEREAIKAWFEKGNRTCPVTGNNLECVTMPFTNLILKRLIDNWKSERLDYLIDFSFQTVENLEELKLKKRDEAAVFKLESHFSSLKEEDKSTYAKHLISLGVLPFLFRRFEQGNVKEKSHVVSLLLNCIQVDSGCIYQIARSVNRKCLVELLHSKEATPTTNAIIFLTELLSMKRRKDVTSFISGLAGEKVFNIMHILLMYLKKSSPFEKPLIAVLLLHFDLLVEPQKFGIYREVAVNAIAEALDASLNDEKGREKCCRALLILCSHFSSTGKIPTMTSILKQAGYNNDSLEVKPPGHEEEGQQLYVTISVSSEDEEKRGEELLKKLLESLIGDGESPFLKSISRCLDTNHLDLVRTCLITVTWLSSSLSSLFSAGLHLPAFLSIISQLKGILENGELELKTLASLSLLNFSKISGSPSSALLFPFLFLVAKNLSIFDMNLCENEVHFPLSFFPHFLLCYFSFCFEYGRPSQ</sequence>
<dbReference type="SMART" id="SM00504">
    <property type="entry name" value="Ubox"/>
    <property type="match status" value="1"/>
</dbReference>
<feature type="compositionally biased region" description="Polar residues" evidence="6">
    <location>
        <begin position="58"/>
        <end position="79"/>
    </location>
</feature>
<keyword evidence="5" id="KW-0479">Metal-binding</keyword>
<evidence type="ECO:0000256" key="1">
    <source>
        <dbReference type="ARBA" id="ARBA00000900"/>
    </source>
</evidence>
<dbReference type="PROSITE" id="PS51698">
    <property type="entry name" value="U_BOX"/>
    <property type="match status" value="1"/>
</dbReference>
<name>A0A0B2QTI9_GLYSO</name>
<dbReference type="GO" id="GO:0016567">
    <property type="term" value="P:protein ubiquitination"/>
    <property type="evidence" value="ECO:0007669"/>
    <property type="project" value="UniProtKB-UniPathway"/>
</dbReference>
<dbReference type="GO" id="GO:0061630">
    <property type="term" value="F:ubiquitin protein ligase activity"/>
    <property type="evidence" value="ECO:0007669"/>
    <property type="project" value="UniProtKB-EC"/>
</dbReference>
<reference evidence="10" key="1">
    <citation type="submission" date="2014-07" db="EMBL/GenBank/DDBJ databases">
        <title>Identification of a novel salt tolerance gene in wild soybean by whole-genome sequencing.</title>
        <authorList>
            <person name="Lam H.-M."/>
            <person name="Qi X."/>
            <person name="Li M.-W."/>
            <person name="Liu X."/>
            <person name="Xie M."/>
            <person name="Ni M."/>
            <person name="Xu X."/>
        </authorList>
    </citation>
    <scope>NUCLEOTIDE SEQUENCE [LARGE SCALE GENOMIC DNA]</scope>
    <source>
        <tissue evidence="10">Root</tissue>
    </source>
</reference>
<dbReference type="UniPathway" id="UPA00143"/>